<accession>A0ACC1YCK0</accession>
<sequence length="1562" mass="178492">MAEIILTIAIEVVKCVARCFAPSAGRRLSYLREYKSHIEMLKTEVEKLKGKRTSVQRQVDAAKKKVEEVEENVLNWLEKAEEIEENVQKWLATASKNMPNEDAAAAAGSTREDEEETAGNAREDQQTAAKKRWLKVLSSGLKKRYQLGKEAVMQREAVVKHMDAGEFDQISHPIIPKDPRLCIKDFESFESRASTFRNVVSSLSDPDVNIVGIYGMGGIGKTTLAKQVANHLQENKLFDSTIFVEITENPDIIKIQKEIGERLLGLQLSQEDSLSTKAGKLYERLKKENNILIILDNIWDHLDLQAMGIPRRDEAKGCKLLLTARSVDVLSSKMNSQYNFPVSFLNDAEAWNLFEKMSGRDYTKDSELESVAREVANKCAHLPILIVTAARALSDKPLFMWKDFLQQMGRSSSKDVRGIHASIELSYKYLESEILQQTLLLIRYASLTTIDELLTYGMSLGLFDDIKEMEGRRARVQTLVQQLKDSCLLLDGHTTGKDFSMHDVVRYVILQIASRERLALTNEGVVEWEWEWPDENTLKAYPSIVLKDVKTSELPPVLECQQLKLLSISATGLYNCKLDDVAIIGYLKKLEILSLRDSIIKKLSTEVSCLIRLKSLDLRCPNLSFIPQNTISSLSDLEELYMKNFAWEKEQLNKARENASLNELKDLSKLRCLEIQIDDVDSLPRDLSFKMLERYKIAMGSNSMVSTWEQSDWTWSFTTPNSCRKLKLSRFNANICLKHGHIMQLKGIEDLCLIGLRDHMDSVVYGLDRDGFSQLKHLQVRDDDNFLCIVDSVEHVTPNVFPILESLLIGNLVNLEKICRSQVTAESSFSQLRKINVRECHKLDNIFSLFIARRLQLLESIDVIDCKNMKDIFAVEGDESKNIEVNDNIKLNQLRSLTLKSLPRFKSFYSKLKTPSTSQQRRDEVILQDDVSVSYTLFTEEVALPNLELLILYEINVQTIWQNQVAAVSSSVKNLTRLNLESCNNLRYLFSSSIARNLVRLQYLNIYKCQALEEIVAEDEGACIKFSSLKELIIWDCPKLKEFTAKNTSVNRLKEISLPFFNEKVALPNLEKLNLDACNSLQCLFSSSIVKSFVRLRCLEISTCSALEVIFDLEGANSEDKRSRIVSQLRELKLRGLPKLKHVWNKDCHKFLSFEQLKWVSITECDTLRNVFPMSIASNLSQLESLDIRKCGVENIVCFEDQGAETNNIRFLFPRVISLALYELPNFQMFCPGIYTTEWPELKKLGVNGLEMLLNILISNKERLPHILFEKVLPNLERLYIEKGEGIATTWQFPEDLICKLKYLQVKVDESSSFLSLDFLQRFHNMKLLDIVGPAIAFNPEVDENRMHTRIMNLDACSEFKHILKEESNMDHLIHLLVARCNNLINSLVPSSTSFRNLTTLTVLICHGLTSIVTCSAAKSLVQLRKMSIRSCDGLTEIVAADEGDETKDYEINFSQLKELDLFNLVRLTSFCSANCTLKFPSLEELNVEDCRKMKSFCGGEISTPKLQKVKLQNITTELRKGDLNKTIQELRDQIDAAFAEELRNYMLLREPVRFPPLRRLR</sequence>
<protein>
    <submittedName>
        <fullName evidence="1">Disease resistance protein</fullName>
    </submittedName>
</protein>
<keyword evidence="2" id="KW-1185">Reference proteome</keyword>
<name>A0ACC1YCK0_MELAZ</name>
<organism evidence="1 2">
    <name type="scientific">Melia azedarach</name>
    <name type="common">Chinaberry tree</name>
    <dbReference type="NCBI Taxonomy" id="155640"/>
    <lineage>
        <taxon>Eukaryota</taxon>
        <taxon>Viridiplantae</taxon>
        <taxon>Streptophyta</taxon>
        <taxon>Embryophyta</taxon>
        <taxon>Tracheophyta</taxon>
        <taxon>Spermatophyta</taxon>
        <taxon>Magnoliopsida</taxon>
        <taxon>eudicotyledons</taxon>
        <taxon>Gunneridae</taxon>
        <taxon>Pentapetalae</taxon>
        <taxon>rosids</taxon>
        <taxon>malvids</taxon>
        <taxon>Sapindales</taxon>
        <taxon>Meliaceae</taxon>
        <taxon>Melia</taxon>
    </lineage>
</organism>
<gene>
    <name evidence="1" type="ORF">OWV82_009186</name>
</gene>
<evidence type="ECO:0000313" key="2">
    <source>
        <dbReference type="Proteomes" id="UP001164539"/>
    </source>
</evidence>
<proteinExistence type="predicted"/>
<reference evidence="1 2" key="1">
    <citation type="journal article" date="2023" name="Science">
        <title>Complex scaffold remodeling in plant triterpene biosynthesis.</title>
        <authorList>
            <person name="De La Pena R."/>
            <person name="Hodgson H."/>
            <person name="Liu J.C."/>
            <person name="Stephenson M.J."/>
            <person name="Martin A.C."/>
            <person name="Owen C."/>
            <person name="Harkess A."/>
            <person name="Leebens-Mack J."/>
            <person name="Jimenez L.E."/>
            <person name="Osbourn A."/>
            <person name="Sattely E.S."/>
        </authorList>
    </citation>
    <scope>NUCLEOTIDE SEQUENCE [LARGE SCALE GENOMIC DNA]</scope>
    <source>
        <strain evidence="2">cv. JPN11</strain>
        <tissue evidence="1">Leaf</tissue>
    </source>
</reference>
<dbReference type="Proteomes" id="UP001164539">
    <property type="component" value="Chromosome 4"/>
</dbReference>
<comment type="caution">
    <text evidence="1">The sequence shown here is derived from an EMBL/GenBank/DDBJ whole genome shotgun (WGS) entry which is preliminary data.</text>
</comment>
<dbReference type="EMBL" id="CM051397">
    <property type="protein sequence ID" value="KAJ4721510.1"/>
    <property type="molecule type" value="Genomic_DNA"/>
</dbReference>
<evidence type="ECO:0000313" key="1">
    <source>
        <dbReference type="EMBL" id="KAJ4721510.1"/>
    </source>
</evidence>